<organism evidence="2">
    <name type="scientific">Streptomyces sp. FR1</name>
    <dbReference type="NCBI Taxonomy" id="349971"/>
    <lineage>
        <taxon>Bacteria</taxon>
        <taxon>Bacillati</taxon>
        <taxon>Actinomycetota</taxon>
        <taxon>Actinomycetes</taxon>
        <taxon>Kitasatosporales</taxon>
        <taxon>Streptomycetaceae</taxon>
        <taxon>Streptomyces</taxon>
    </lineage>
</organism>
<keyword evidence="2" id="KW-0614">Plasmid</keyword>
<gene>
    <name evidence="2" type="ORF">pFP4.39c</name>
</gene>
<dbReference type="EMBL" id="JQ606827">
    <property type="protein sequence ID" value="AFI44038.1"/>
    <property type="molecule type" value="Genomic_DNA"/>
</dbReference>
<dbReference type="AlphaFoldDB" id="I1VH40"/>
<geneLocation type="plasmid" evidence="2">
    <name>pFP4</name>
</geneLocation>
<evidence type="ECO:0000313" key="2">
    <source>
        <dbReference type="EMBL" id="AFI44038.1"/>
    </source>
</evidence>
<accession>I1VH40</accession>
<evidence type="ECO:0000256" key="1">
    <source>
        <dbReference type="SAM" id="MobiDB-lite"/>
    </source>
</evidence>
<sequence>MGGAWAAGPDPGSVDDRLDPDDLDVIGAGVVQLRVALERPAGDPVDGDRHAVHQEQRVLGEDVAVGGRVGGLPEVVDELQGGAGGVDGAVLTDLVDRPGGDDVRSVGQRVEDGGDVLAVAAGEDEEVGLRRAVGGRSGARAVVRLVAVNVAHADRSCRT</sequence>
<name>I1VH40_9ACTN</name>
<feature type="region of interest" description="Disordered" evidence="1">
    <location>
        <begin position="1"/>
        <end position="21"/>
    </location>
</feature>
<reference evidence="2" key="1">
    <citation type="journal article" date="2012" name="Plasmid">
        <title>Characterization of Streptomyces plasmid-phage pFP4 and its evolutionary implications.</title>
        <authorList>
            <person name="Chen Z."/>
            <person name="Zhong L."/>
            <person name="Shen M."/>
            <person name="Fang P."/>
            <person name="Qin Z."/>
        </authorList>
    </citation>
    <scope>NUCLEOTIDE SEQUENCE</scope>
    <source>
        <strain evidence="2">FR1</strain>
        <plasmid evidence="2">pFP4</plasmid>
    </source>
</reference>
<protein>
    <submittedName>
        <fullName evidence="2">Uncharacterized protein</fullName>
    </submittedName>
</protein>
<proteinExistence type="predicted"/>